<evidence type="ECO:0000313" key="1">
    <source>
        <dbReference type="EMBL" id="ANO49847.1"/>
    </source>
</evidence>
<gene>
    <name evidence="1" type="ORF">BA177_00210</name>
</gene>
<protein>
    <submittedName>
        <fullName evidence="1">Uncharacterized protein</fullName>
    </submittedName>
</protein>
<sequence>MAAGNPDPGKQLVTSAEDLQRLCRAVFSHVGGVVLQPGNRHLSTKNFAIPTQALGKNPAVEDN</sequence>
<proteinExistence type="predicted"/>
<dbReference type="EMBL" id="CP016268">
    <property type="protein sequence ID" value="ANO49847.1"/>
    <property type="molecule type" value="Genomic_DNA"/>
</dbReference>
<evidence type="ECO:0000313" key="2">
    <source>
        <dbReference type="Proteomes" id="UP000092695"/>
    </source>
</evidence>
<dbReference type="AlphaFoldDB" id="A0A193LBH4"/>
<keyword evidence="2" id="KW-1185">Reference proteome</keyword>
<name>A0A193LBH4_9GAMM</name>
<dbReference type="Proteomes" id="UP000092695">
    <property type="component" value="Chromosome"/>
</dbReference>
<dbReference type="KEGG" id="woc:BA177_00210"/>
<organism evidence="1 2">
    <name type="scientific">Woeseia oceani</name>
    <dbReference type="NCBI Taxonomy" id="1548547"/>
    <lineage>
        <taxon>Bacteria</taxon>
        <taxon>Pseudomonadati</taxon>
        <taxon>Pseudomonadota</taxon>
        <taxon>Gammaproteobacteria</taxon>
        <taxon>Woeseiales</taxon>
        <taxon>Woeseiaceae</taxon>
        <taxon>Woeseia</taxon>
    </lineage>
</organism>
<accession>A0A193LBH4</accession>
<reference evidence="1 2" key="1">
    <citation type="submission" date="2016-06" db="EMBL/GenBank/DDBJ databases">
        <title>Complete genome sequence of a deep-branching marine Gamma Proteobacterium Woeseia oceani type strain XK5.</title>
        <authorList>
            <person name="Mu D."/>
            <person name="Du Z."/>
        </authorList>
    </citation>
    <scope>NUCLEOTIDE SEQUENCE [LARGE SCALE GENOMIC DNA]</scope>
    <source>
        <strain evidence="1 2">XK5</strain>
    </source>
</reference>
<dbReference type="STRING" id="1548547.BA177_00210"/>